<evidence type="ECO:0000313" key="4">
    <source>
        <dbReference type="EMBL" id="ARN79294.1"/>
    </source>
</evidence>
<dbReference type="Proteomes" id="UP000193431">
    <property type="component" value="Chromosome"/>
</dbReference>
<name>A0A1W6MNW8_9FLAO</name>
<dbReference type="SUPFAM" id="SSF53756">
    <property type="entry name" value="UDP-Glycosyltransferase/glycogen phosphorylase"/>
    <property type="match status" value="1"/>
</dbReference>
<keyword evidence="5" id="KW-1185">Reference proteome</keyword>
<dbReference type="EMBL" id="CP019344">
    <property type="protein sequence ID" value="ARN76519.1"/>
    <property type="molecule type" value="Genomic_DNA"/>
</dbReference>
<dbReference type="AlphaFoldDB" id="A0A1W6MNW8"/>
<sequence length="413" mass="47584">MRILYVGHCNDLYIGYLNRIVKSNIREAITGVVDLNYSGPKEELYARKKNYDYSFSLKRKHKKSISSPSIKGLLQLPNRFLVSNILRARFKAIVKEIEKRQNQQVISASYSNIIREFRPTHIHVHYLDKNRLKWVDFAPEDCKIILSFWGSDLMTVPRGVGEYNVQYHALRKANVITTQTLDLRTILLSKYGQDLQPRIQTQTFDPLLNNREIISQLSTGESRKKFKLKYNIDPEKRCIQVGYSAAAGQNHIAILEQINQLPAVHKNTIAILIPLSYNNTNDYVSLLLKRIATYDFQIIPVLEFLPVEDMLQIVSGCDIFISMRQNDALNAAMLESLYAENLVITGAWLPYGIYRRNSIGFTAVDRYEDLKGELLKILSNFAKAKNVTIKNRQKLAKLFDSEQIASNWLNVYT</sequence>
<dbReference type="InterPro" id="IPR028098">
    <property type="entry name" value="Glyco_trans_4-like_N"/>
</dbReference>
<feature type="domain" description="Glycosyltransferase subfamily 4-like N-terminal" evidence="1">
    <location>
        <begin position="89"/>
        <end position="179"/>
    </location>
</feature>
<dbReference type="Pfam" id="PF13477">
    <property type="entry name" value="Glyco_trans_4_2"/>
    <property type="match status" value="1"/>
</dbReference>
<accession>A0A1W6MNW8</accession>
<gene>
    <name evidence="2" type="ORF">BST97_00040</name>
    <name evidence="3" type="ORF">BST97_15580</name>
    <name evidence="4" type="ORF">BST97_15595</name>
</gene>
<dbReference type="OrthoDB" id="1778378at2"/>
<evidence type="ECO:0000313" key="2">
    <source>
        <dbReference type="EMBL" id="ARN76519.1"/>
    </source>
</evidence>
<reference evidence="3 5" key="1">
    <citation type="submission" date="2016-11" db="EMBL/GenBank/DDBJ databases">
        <title>Trade-off between light-utilization and light-protection in marine flavobacteria.</title>
        <authorList>
            <person name="Kumagai Y."/>
        </authorList>
    </citation>
    <scope>NUCLEOTIDE SEQUENCE [LARGE SCALE GENOMIC DNA]</scope>
    <source>
        <strain evidence="3 5">JCM 13191</strain>
    </source>
</reference>
<dbReference type="EMBL" id="CP019344">
    <property type="protein sequence ID" value="ARN79291.1"/>
    <property type="molecule type" value="Genomic_DNA"/>
</dbReference>
<dbReference type="GO" id="GO:0016757">
    <property type="term" value="F:glycosyltransferase activity"/>
    <property type="evidence" value="ECO:0007669"/>
    <property type="project" value="UniProtKB-ARBA"/>
</dbReference>
<evidence type="ECO:0000313" key="3">
    <source>
        <dbReference type="EMBL" id="ARN79291.1"/>
    </source>
</evidence>
<dbReference type="STRING" id="331648.BST97_00040"/>
<evidence type="ECO:0000259" key="1">
    <source>
        <dbReference type="Pfam" id="PF13477"/>
    </source>
</evidence>
<evidence type="ECO:0000313" key="5">
    <source>
        <dbReference type="Proteomes" id="UP000193431"/>
    </source>
</evidence>
<dbReference type="RefSeq" id="WP_085765321.1">
    <property type="nucleotide sequence ID" value="NZ_CP019344.1"/>
</dbReference>
<protein>
    <recommendedName>
        <fullName evidence="1">Glycosyltransferase subfamily 4-like N-terminal domain-containing protein</fullName>
    </recommendedName>
</protein>
<dbReference type="Gene3D" id="3.40.50.2000">
    <property type="entry name" value="Glycogen Phosphorylase B"/>
    <property type="match status" value="2"/>
</dbReference>
<dbReference type="EMBL" id="CP019344">
    <property type="protein sequence ID" value="ARN79294.1"/>
    <property type="molecule type" value="Genomic_DNA"/>
</dbReference>
<organism evidence="3 5">
    <name type="scientific">Nonlabens spongiae</name>
    <dbReference type="NCBI Taxonomy" id="331648"/>
    <lineage>
        <taxon>Bacteria</taxon>
        <taxon>Pseudomonadati</taxon>
        <taxon>Bacteroidota</taxon>
        <taxon>Flavobacteriia</taxon>
        <taxon>Flavobacteriales</taxon>
        <taxon>Flavobacteriaceae</taxon>
        <taxon>Nonlabens</taxon>
    </lineage>
</organism>
<proteinExistence type="predicted"/>